<feature type="transmembrane region" description="Helical" evidence="5">
    <location>
        <begin position="202"/>
        <end position="219"/>
    </location>
</feature>
<keyword evidence="4 5" id="KW-0472">Membrane</keyword>
<dbReference type="PANTHER" id="PTHR31465:SF35">
    <property type="entry name" value="RTA1 DOMAIN PROTEIN-RELATED"/>
    <property type="match status" value="1"/>
</dbReference>
<evidence type="ECO:0000313" key="7">
    <source>
        <dbReference type="Proteomes" id="UP001147760"/>
    </source>
</evidence>
<feature type="transmembrane region" description="Helical" evidence="5">
    <location>
        <begin position="160"/>
        <end position="181"/>
    </location>
</feature>
<evidence type="ECO:0000256" key="5">
    <source>
        <dbReference type="SAM" id="Phobius"/>
    </source>
</evidence>
<keyword evidence="3 5" id="KW-1133">Transmembrane helix</keyword>
<comment type="caution">
    <text evidence="6">The sequence shown here is derived from an EMBL/GenBank/DDBJ whole genome shotgun (WGS) entry which is preliminary data.</text>
</comment>
<feature type="transmembrane region" description="Helical" evidence="5">
    <location>
        <begin position="42"/>
        <end position="58"/>
    </location>
</feature>
<dbReference type="InterPro" id="IPR007568">
    <property type="entry name" value="RTA1"/>
</dbReference>
<comment type="subcellular location">
    <subcellularLocation>
        <location evidence="1">Membrane</location>
        <topology evidence="1">Multi-pass membrane protein</topology>
    </subcellularLocation>
</comment>
<dbReference type="EMBL" id="JAPWDO010000003">
    <property type="protein sequence ID" value="KAJ5479530.1"/>
    <property type="molecule type" value="Genomic_DNA"/>
</dbReference>
<organism evidence="6 7">
    <name type="scientific">Penicillium desertorum</name>
    <dbReference type="NCBI Taxonomy" id="1303715"/>
    <lineage>
        <taxon>Eukaryota</taxon>
        <taxon>Fungi</taxon>
        <taxon>Dikarya</taxon>
        <taxon>Ascomycota</taxon>
        <taxon>Pezizomycotina</taxon>
        <taxon>Eurotiomycetes</taxon>
        <taxon>Eurotiomycetidae</taxon>
        <taxon>Eurotiales</taxon>
        <taxon>Aspergillaceae</taxon>
        <taxon>Penicillium</taxon>
    </lineage>
</organism>
<feature type="transmembrane region" description="Helical" evidence="5">
    <location>
        <begin position="120"/>
        <end position="140"/>
    </location>
</feature>
<dbReference type="AlphaFoldDB" id="A0A9W9WZP3"/>
<feature type="transmembrane region" description="Helical" evidence="5">
    <location>
        <begin position="78"/>
        <end position="99"/>
    </location>
</feature>
<dbReference type="GO" id="GO:0016020">
    <property type="term" value="C:membrane"/>
    <property type="evidence" value="ECO:0007669"/>
    <property type="project" value="UniProtKB-SubCell"/>
</dbReference>
<reference evidence="6" key="1">
    <citation type="submission" date="2022-12" db="EMBL/GenBank/DDBJ databases">
        <authorList>
            <person name="Petersen C."/>
        </authorList>
    </citation>
    <scope>NUCLEOTIDE SEQUENCE</scope>
    <source>
        <strain evidence="6">IBT 17660</strain>
    </source>
</reference>
<evidence type="ECO:0000256" key="3">
    <source>
        <dbReference type="ARBA" id="ARBA00022989"/>
    </source>
</evidence>
<feature type="transmembrane region" description="Helical" evidence="5">
    <location>
        <begin position="234"/>
        <end position="254"/>
    </location>
</feature>
<feature type="transmembrane region" description="Helical" evidence="5">
    <location>
        <begin position="12"/>
        <end position="35"/>
    </location>
</feature>
<keyword evidence="2 5" id="KW-0812">Transmembrane</keyword>
<evidence type="ECO:0000256" key="1">
    <source>
        <dbReference type="ARBA" id="ARBA00004141"/>
    </source>
</evidence>
<keyword evidence="7" id="KW-1185">Reference proteome</keyword>
<accession>A0A9W9WZP3</accession>
<dbReference type="OrthoDB" id="3358017at2759"/>
<dbReference type="PANTHER" id="PTHR31465">
    <property type="entry name" value="PROTEIN RTA1-RELATED"/>
    <property type="match status" value="1"/>
</dbReference>
<reference evidence="6" key="2">
    <citation type="journal article" date="2023" name="IMA Fungus">
        <title>Comparative genomic study of the Penicillium genus elucidates a diverse pangenome and 15 lateral gene transfer events.</title>
        <authorList>
            <person name="Petersen C."/>
            <person name="Sorensen T."/>
            <person name="Nielsen M.R."/>
            <person name="Sondergaard T.E."/>
            <person name="Sorensen J.L."/>
            <person name="Fitzpatrick D.A."/>
            <person name="Frisvad J.C."/>
            <person name="Nielsen K.L."/>
        </authorList>
    </citation>
    <scope>NUCLEOTIDE SEQUENCE</scope>
    <source>
        <strain evidence="6">IBT 17660</strain>
    </source>
</reference>
<sequence length="276" mass="30850">MVEVKYMGSYDYIPSIPAAVVSIMLFGISTVLHCWQVLRGRTWFFIAFIFGGIFREGICSQLQRVVSSNEYPNYTIPPLAIQAVLVLVAPSLLAASIYMELGRIMIVTGGEHLSPIRRSWLTKIFVVGDVISFFIQAGGAGMLVKASTAVKGGNVIKVGLIIQIIFFGLFIITSIVFHVKLVKNGSRVLQQRQVPWKKHQTALYIGSLLIFVRSIFRYIEYNQGNSGTLLQHEFYSYIFDAALMLLVMAAFNVVHPAEIGKLMEERKGGYRMELIG</sequence>
<protein>
    <recommendedName>
        <fullName evidence="8">RTA1 like protein</fullName>
    </recommendedName>
</protein>
<evidence type="ECO:0000313" key="6">
    <source>
        <dbReference type="EMBL" id="KAJ5479530.1"/>
    </source>
</evidence>
<evidence type="ECO:0008006" key="8">
    <source>
        <dbReference type="Google" id="ProtNLM"/>
    </source>
</evidence>
<name>A0A9W9WZP3_9EURO</name>
<proteinExistence type="predicted"/>
<evidence type="ECO:0000256" key="4">
    <source>
        <dbReference type="ARBA" id="ARBA00023136"/>
    </source>
</evidence>
<dbReference type="Proteomes" id="UP001147760">
    <property type="component" value="Unassembled WGS sequence"/>
</dbReference>
<evidence type="ECO:0000256" key="2">
    <source>
        <dbReference type="ARBA" id="ARBA00022692"/>
    </source>
</evidence>
<gene>
    <name evidence="6" type="ORF">N7530_005039</name>
</gene>
<dbReference type="Pfam" id="PF04479">
    <property type="entry name" value="RTA1"/>
    <property type="match status" value="1"/>
</dbReference>